<dbReference type="Gene3D" id="3.40.30.10">
    <property type="entry name" value="Glutaredoxin"/>
    <property type="match status" value="1"/>
</dbReference>
<dbReference type="AlphaFoldDB" id="A0AAW9HNH0"/>
<gene>
    <name evidence="4" type="ORF">R6G74_07485</name>
    <name evidence="5" type="ORF">R6P33_03950</name>
</gene>
<evidence type="ECO:0000259" key="3">
    <source>
        <dbReference type="Pfam" id="PF13462"/>
    </source>
</evidence>
<keyword evidence="2" id="KW-1133">Transmembrane helix</keyword>
<sequence length="299" mass="31914">MAQTQKNNRQSSAAQRRETARAAAARLQEQEKKRARRNRALAVVAAVVVVALIAAAVWFILSNKKDDAGAPASQESSAAAYPSAPATALAERPAPKVTAQLPKNVTPDVGVSVGSSLAAGTVNEGKPVVDIYFDYLCVWCNRLETSYAEELTQRAKNGEITLVYHPLVVESQYEFSHTASASALWVAEHRPDVFAAYHNEIFAMTAPLFESKEKVPVPQTAQLAELGKKAGLTDAEAEQMIADVSVGDGKPAMYSELLGQSLQQFSADGFTGTPTVLLNGKQVADWTDGKLGAALDALK</sequence>
<dbReference type="EMBL" id="JAWNFV010000016">
    <property type="protein sequence ID" value="MDY5141144.1"/>
    <property type="molecule type" value="Genomic_DNA"/>
</dbReference>
<keyword evidence="2" id="KW-0472">Membrane</keyword>
<evidence type="ECO:0000313" key="4">
    <source>
        <dbReference type="EMBL" id="MDY5141144.1"/>
    </source>
</evidence>
<dbReference type="RefSeq" id="WP_087070341.1">
    <property type="nucleotide sequence ID" value="NZ_CAUPFC010000003.1"/>
</dbReference>
<keyword evidence="2" id="KW-0812">Transmembrane</keyword>
<accession>A0AAW9HNH0</accession>
<evidence type="ECO:0000313" key="6">
    <source>
        <dbReference type="Proteomes" id="UP001284901"/>
    </source>
</evidence>
<feature type="transmembrane region" description="Helical" evidence="2">
    <location>
        <begin position="40"/>
        <end position="61"/>
    </location>
</feature>
<dbReference type="Proteomes" id="UP001288320">
    <property type="component" value="Unassembled WGS sequence"/>
</dbReference>
<evidence type="ECO:0000313" key="7">
    <source>
        <dbReference type="Proteomes" id="UP001288320"/>
    </source>
</evidence>
<dbReference type="GeneID" id="92812872"/>
<dbReference type="SUPFAM" id="SSF52833">
    <property type="entry name" value="Thioredoxin-like"/>
    <property type="match status" value="1"/>
</dbReference>
<feature type="region of interest" description="Disordered" evidence="1">
    <location>
        <begin position="1"/>
        <end position="31"/>
    </location>
</feature>
<dbReference type="Pfam" id="PF13462">
    <property type="entry name" value="Thioredoxin_4"/>
    <property type="match status" value="1"/>
</dbReference>
<comment type="caution">
    <text evidence="4">The sequence shown here is derived from an EMBL/GenBank/DDBJ whole genome shotgun (WGS) entry which is preliminary data.</text>
</comment>
<reference evidence="4 6" key="1">
    <citation type="submission" date="2023-10" db="EMBL/GenBank/DDBJ databases">
        <title>Whole Genome based description of the genera Actinobaculum and Actinotignum reveals a complex phylogenetic relationship within the species included in the genus Actinotignum.</title>
        <authorList>
            <person name="Jensen C.S."/>
            <person name="Dargis R."/>
            <person name="Kemp M."/>
            <person name="Christensen J.J."/>
        </authorList>
    </citation>
    <scope>NUCLEOTIDE SEQUENCE</scope>
    <source>
        <strain evidence="5 6">SLA_B089</strain>
        <strain evidence="4">SLA_B245</strain>
    </source>
</reference>
<name>A0AAW9HNH0_9ACTO</name>
<evidence type="ECO:0000313" key="5">
    <source>
        <dbReference type="EMBL" id="MDY5146177.1"/>
    </source>
</evidence>
<evidence type="ECO:0000256" key="1">
    <source>
        <dbReference type="SAM" id="MobiDB-lite"/>
    </source>
</evidence>
<keyword evidence="6" id="KW-1185">Reference proteome</keyword>
<organism evidence="4 7">
    <name type="scientific">Actinotignum timonense</name>
    <dbReference type="NCBI Taxonomy" id="1870995"/>
    <lineage>
        <taxon>Bacteria</taxon>
        <taxon>Bacillati</taxon>
        <taxon>Actinomycetota</taxon>
        <taxon>Actinomycetes</taxon>
        <taxon>Actinomycetales</taxon>
        <taxon>Actinomycetaceae</taxon>
        <taxon>Actinotignum</taxon>
    </lineage>
</organism>
<dbReference type="InterPro" id="IPR036249">
    <property type="entry name" value="Thioredoxin-like_sf"/>
</dbReference>
<dbReference type="Proteomes" id="UP001284901">
    <property type="component" value="Unassembled WGS sequence"/>
</dbReference>
<dbReference type="InterPro" id="IPR012336">
    <property type="entry name" value="Thioredoxin-like_fold"/>
</dbReference>
<feature type="domain" description="Thioredoxin-like fold" evidence="3">
    <location>
        <begin position="126"/>
        <end position="296"/>
    </location>
</feature>
<evidence type="ECO:0000256" key="2">
    <source>
        <dbReference type="SAM" id="Phobius"/>
    </source>
</evidence>
<protein>
    <submittedName>
        <fullName evidence="4">Thioredoxin domain-containing protein</fullName>
    </submittedName>
</protein>
<dbReference type="EMBL" id="JAWNFY010000008">
    <property type="protein sequence ID" value="MDY5146177.1"/>
    <property type="molecule type" value="Genomic_DNA"/>
</dbReference>
<proteinExistence type="predicted"/>